<feature type="compositionally biased region" description="Polar residues" evidence="1">
    <location>
        <begin position="110"/>
        <end position="129"/>
    </location>
</feature>
<protein>
    <submittedName>
        <fullName evidence="2">Uncharacterized protein</fullName>
    </submittedName>
</protein>
<reference evidence="2 3" key="1">
    <citation type="journal article" date="2024" name="Nat. Commun.">
        <title>Phylogenomics reveals the evolutionary origins of lichenization in chlorophyte algae.</title>
        <authorList>
            <person name="Puginier C."/>
            <person name="Libourel C."/>
            <person name="Otte J."/>
            <person name="Skaloud P."/>
            <person name="Haon M."/>
            <person name="Grisel S."/>
            <person name="Petersen M."/>
            <person name="Berrin J.G."/>
            <person name="Delaux P.M."/>
            <person name="Dal Grande F."/>
            <person name="Keller J."/>
        </authorList>
    </citation>
    <scope>NUCLEOTIDE SEQUENCE [LARGE SCALE GENOMIC DNA]</scope>
    <source>
        <strain evidence="2 3">SAG 2036</strain>
    </source>
</reference>
<feature type="compositionally biased region" description="Polar residues" evidence="1">
    <location>
        <begin position="73"/>
        <end position="90"/>
    </location>
</feature>
<comment type="caution">
    <text evidence="2">The sequence shown here is derived from an EMBL/GenBank/DDBJ whole genome shotgun (WGS) entry which is preliminary data.</text>
</comment>
<feature type="region of interest" description="Disordered" evidence="1">
    <location>
        <begin position="68"/>
        <end position="130"/>
    </location>
</feature>
<gene>
    <name evidence="2" type="ORF">WJX73_004300</name>
</gene>
<evidence type="ECO:0000313" key="3">
    <source>
        <dbReference type="Proteomes" id="UP001465755"/>
    </source>
</evidence>
<feature type="compositionally biased region" description="Basic and acidic residues" evidence="1">
    <location>
        <begin position="175"/>
        <end position="187"/>
    </location>
</feature>
<proteinExistence type="predicted"/>
<dbReference type="EMBL" id="JALJOQ010000154">
    <property type="protein sequence ID" value="KAK9793173.1"/>
    <property type="molecule type" value="Genomic_DNA"/>
</dbReference>
<keyword evidence="3" id="KW-1185">Reference proteome</keyword>
<accession>A0AAW1NQ09</accession>
<dbReference type="AlphaFoldDB" id="A0AAW1NQ09"/>
<sequence>MLQLKVHPGGPQRCRSVLYTPTRLQQEHSRALTRIFSTRNGSEASTTDSVDEDHVLATQTVEMYLNEEEPAASASNSRNGSEPAQTQQPRQLHRRRSMTVAPPRAKPVLQGTSQESALSPAWQQQQNAQMKKLRVELSMAQAELHTRGAETKKTQNKLRQQDRELARLRAALSERDERLRESKRETTSARAALQSKDTEMQQAYQRLTAACSERSAIRKQLINSQLTSVLILHKVSA</sequence>
<feature type="region of interest" description="Disordered" evidence="1">
    <location>
        <begin position="175"/>
        <end position="194"/>
    </location>
</feature>
<organism evidence="2 3">
    <name type="scientific">Symbiochloris irregularis</name>
    <dbReference type="NCBI Taxonomy" id="706552"/>
    <lineage>
        <taxon>Eukaryota</taxon>
        <taxon>Viridiplantae</taxon>
        <taxon>Chlorophyta</taxon>
        <taxon>core chlorophytes</taxon>
        <taxon>Trebouxiophyceae</taxon>
        <taxon>Trebouxiales</taxon>
        <taxon>Trebouxiaceae</taxon>
        <taxon>Symbiochloris</taxon>
    </lineage>
</organism>
<evidence type="ECO:0000256" key="1">
    <source>
        <dbReference type="SAM" id="MobiDB-lite"/>
    </source>
</evidence>
<evidence type="ECO:0000313" key="2">
    <source>
        <dbReference type="EMBL" id="KAK9793173.1"/>
    </source>
</evidence>
<dbReference type="Proteomes" id="UP001465755">
    <property type="component" value="Unassembled WGS sequence"/>
</dbReference>
<name>A0AAW1NQ09_9CHLO</name>